<reference evidence="3 4" key="1">
    <citation type="submission" date="2024-10" db="EMBL/GenBank/DDBJ databases">
        <authorList>
            <person name="Kim D."/>
        </authorList>
    </citation>
    <scope>NUCLEOTIDE SEQUENCE [LARGE SCALE GENOMIC DNA]</scope>
    <source>
        <strain evidence="3">BH-2024</strain>
    </source>
</reference>
<keyword evidence="4" id="KW-1185">Reference proteome</keyword>
<feature type="chain" id="PRO_5044809389" description="Secreted protein" evidence="2">
    <location>
        <begin position="18"/>
        <end position="93"/>
    </location>
</feature>
<comment type="caution">
    <text evidence="3">The sequence shown here is derived from an EMBL/GenBank/DDBJ whole genome shotgun (WGS) entry which is preliminary data.</text>
</comment>
<feature type="region of interest" description="Disordered" evidence="1">
    <location>
        <begin position="47"/>
        <end position="69"/>
    </location>
</feature>
<evidence type="ECO:0000313" key="4">
    <source>
        <dbReference type="Proteomes" id="UP001620626"/>
    </source>
</evidence>
<proteinExistence type="predicted"/>
<accession>A0ABD2LRN3</accession>
<protein>
    <recommendedName>
        <fullName evidence="5">Secreted protein</fullName>
    </recommendedName>
</protein>
<evidence type="ECO:0008006" key="5">
    <source>
        <dbReference type="Google" id="ProtNLM"/>
    </source>
</evidence>
<evidence type="ECO:0000313" key="3">
    <source>
        <dbReference type="EMBL" id="KAL3117901.1"/>
    </source>
</evidence>
<dbReference type="AlphaFoldDB" id="A0ABD2LRN3"/>
<organism evidence="3 4">
    <name type="scientific">Heterodera trifolii</name>
    <dbReference type="NCBI Taxonomy" id="157864"/>
    <lineage>
        <taxon>Eukaryota</taxon>
        <taxon>Metazoa</taxon>
        <taxon>Ecdysozoa</taxon>
        <taxon>Nematoda</taxon>
        <taxon>Chromadorea</taxon>
        <taxon>Rhabditida</taxon>
        <taxon>Tylenchina</taxon>
        <taxon>Tylenchomorpha</taxon>
        <taxon>Tylenchoidea</taxon>
        <taxon>Heteroderidae</taxon>
        <taxon>Heteroderinae</taxon>
        <taxon>Heterodera</taxon>
    </lineage>
</organism>
<name>A0ABD2LRN3_9BILA</name>
<evidence type="ECO:0000256" key="2">
    <source>
        <dbReference type="SAM" id="SignalP"/>
    </source>
</evidence>
<sequence>MSARIVLLIVVVGGAFNSPPTTYSRVNVSSPFLSAIQIVQPSATFHRTNKRTLSSHKQQQQKVRRRHEKRQLSISYSAQFANHRRTVSQEKKL</sequence>
<dbReference type="EMBL" id="JBICBT010000300">
    <property type="protein sequence ID" value="KAL3117901.1"/>
    <property type="molecule type" value="Genomic_DNA"/>
</dbReference>
<keyword evidence="2" id="KW-0732">Signal</keyword>
<evidence type="ECO:0000256" key="1">
    <source>
        <dbReference type="SAM" id="MobiDB-lite"/>
    </source>
</evidence>
<feature type="signal peptide" evidence="2">
    <location>
        <begin position="1"/>
        <end position="17"/>
    </location>
</feature>
<dbReference type="Proteomes" id="UP001620626">
    <property type="component" value="Unassembled WGS sequence"/>
</dbReference>
<gene>
    <name evidence="3" type="ORF">niasHT_005144</name>
</gene>